<accession>A0AAP5TB67</accession>
<dbReference type="RefSeq" id="WP_257963154.1">
    <property type="nucleotide sequence ID" value="NZ_JAWLUK010000011.1"/>
</dbReference>
<dbReference type="Pfam" id="PF09707">
    <property type="entry name" value="Cas_Cas2CT1978"/>
    <property type="match status" value="1"/>
</dbReference>
<name>A0AAP5TB67_9MICC</name>
<dbReference type="EMBL" id="JAWLUK010000011">
    <property type="protein sequence ID" value="MDV7177485.1"/>
    <property type="molecule type" value="Genomic_DNA"/>
</dbReference>
<evidence type="ECO:0000313" key="2">
    <source>
        <dbReference type="EMBL" id="MDV7177485.1"/>
    </source>
</evidence>
<evidence type="ECO:0000256" key="1">
    <source>
        <dbReference type="SAM" id="MobiDB-lite"/>
    </source>
</evidence>
<proteinExistence type="predicted"/>
<protein>
    <submittedName>
        <fullName evidence="2">Type I-E CRISPR-associated endoribonuclease Cas2e</fullName>
    </submittedName>
</protein>
<dbReference type="Gene3D" id="3.30.70.240">
    <property type="match status" value="1"/>
</dbReference>
<dbReference type="AlphaFoldDB" id="A0AAP5TB67"/>
<comment type="caution">
    <text evidence="2">The sequence shown here is derived from an EMBL/GenBank/DDBJ whole genome shotgun (WGS) entry which is preliminary data.</text>
</comment>
<evidence type="ECO:0000313" key="3">
    <source>
        <dbReference type="Proteomes" id="UP001185728"/>
    </source>
</evidence>
<dbReference type="CDD" id="cd09755">
    <property type="entry name" value="Cas2_I-E"/>
    <property type="match status" value="1"/>
</dbReference>
<feature type="compositionally biased region" description="Basic and acidic residues" evidence="1">
    <location>
        <begin position="118"/>
        <end position="127"/>
    </location>
</feature>
<feature type="region of interest" description="Disordered" evidence="1">
    <location>
        <begin position="84"/>
        <end position="127"/>
    </location>
</feature>
<dbReference type="InterPro" id="IPR010152">
    <property type="entry name" value="CRISPR-assoc_prot_Cas2_sub"/>
</dbReference>
<sequence length="127" mass="14726">MVLVLTAAPAGLRGELTRWLMEVDAGVFVGNPSARIREELWKKTRESIKEGRALLIYSAATEQRLRVETHRHHWRPVDVEGLTLMRRPLPDGPPSMEAQRRTGWSVARRGQRALRPSWRRDQHRESE</sequence>
<organism evidence="2 3">
    <name type="scientific">Micrococcus yunnanensis</name>
    <dbReference type="NCBI Taxonomy" id="566027"/>
    <lineage>
        <taxon>Bacteria</taxon>
        <taxon>Bacillati</taxon>
        <taxon>Actinomycetota</taxon>
        <taxon>Actinomycetes</taxon>
        <taxon>Micrococcales</taxon>
        <taxon>Micrococcaceae</taxon>
        <taxon>Micrococcus</taxon>
    </lineage>
</organism>
<reference evidence="2" key="1">
    <citation type="submission" date="2023-10" db="EMBL/GenBank/DDBJ databases">
        <title>Development of a sustainable strategy for remediation of hydrocarbon-contaminated territories based on the waste exchange concept.</title>
        <authorList>
            <person name="Krivoruchko A."/>
        </authorList>
    </citation>
    <scope>NUCLEOTIDE SEQUENCE</scope>
    <source>
        <strain evidence="2">IEGM 1325</strain>
    </source>
</reference>
<dbReference type="NCBIfam" id="TIGR01873">
    <property type="entry name" value="cas_CT1978"/>
    <property type="match status" value="1"/>
</dbReference>
<gene>
    <name evidence="2" type="primary">cas2e</name>
    <name evidence="2" type="ORF">R4064_07525</name>
</gene>
<dbReference type="Proteomes" id="UP001185728">
    <property type="component" value="Unassembled WGS sequence"/>
</dbReference>